<sequence>MPIDNRLTSNALAAQAAQLPAAWQAALSADPAVAAALAAVTTHVEARLAQGAVVYPATPFRALHGLAPSDVRVVILGQDPYHGPGQAQGLAFSVPDDCKRPPSLRNIFNEIARDYPDLSVPAGNDLSPWADQGVLLLNTALTVEDGQPASHAKRGWETVTDALIAHVARDPSPKVFMLWGAHAQAKRLLLPPDSGHLVLMSNHPSPLSARRPPVPFLGCGHFRATNDWLRDQGKNPIDWGLDKKIIPLQGEFRL</sequence>
<dbReference type="EMBL" id="CP023270">
    <property type="protein sequence ID" value="AVJ30553.1"/>
    <property type="molecule type" value="Genomic_DNA"/>
</dbReference>
<accession>A0A2S0IET5</accession>
<evidence type="ECO:0000256" key="10">
    <source>
        <dbReference type="PROSITE-ProRule" id="PRU10072"/>
    </source>
</evidence>
<dbReference type="OrthoDB" id="9804372at2"/>
<dbReference type="RefSeq" id="WP_105241133.1">
    <property type="nucleotide sequence ID" value="NZ_CP023270.1"/>
</dbReference>
<dbReference type="NCBIfam" id="TIGR00628">
    <property type="entry name" value="ung"/>
    <property type="match status" value="1"/>
</dbReference>
<comment type="similarity">
    <text evidence="3 9 11">Belongs to the uracil-DNA glycosylase (UDG) superfamily. UNG family.</text>
</comment>
<dbReference type="NCBIfam" id="NF003592">
    <property type="entry name" value="PRK05254.1-5"/>
    <property type="match status" value="1"/>
</dbReference>
<dbReference type="AlphaFoldDB" id="A0A2S0IET5"/>
<dbReference type="Pfam" id="PF03167">
    <property type="entry name" value="UDG"/>
    <property type="match status" value="1"/>
</dbReference>
<evidence type="ECO:0000256" key="9">
    <source>
        <dbReference type="HAMAP-Rule" id="MF_00148"/>
    </source>
</evidence>
<comment type="catalytic activity">
    <reaction evidence="1 9 11">
        <text>Hydrolyzes single-stranded DNA or mismatched double-stranded DNA and polynucleotides, releasing free uracil.</text>
        <dbReference type="EC" id="3.2.2.27"/>
    </reaction>
</comment>
<evidence type="ECO:0000256" key="7">
    <source>
        <dbReference type="ARBA" id="ARBA00022801"/>
    </source>
</evidence>
<dbReference type="InterPro" id="IPR002043">
    <property type="entry name" value="UDG_fam1"/>
</dbReference>
<dbReference type="SUPFAM" id="SSF52141">
    <property type="entry name" value="Uracil-DNA glycosylase-like"/>
    <property type="match status" value="1"/>
</dbReference>
<keyword evidence="6 9" id="KW-0227">DNA damage</keyword>
<evidence type="ECO:0000259" key="12">
    <source>
        <dbReference type="SMART" id="SM00986"/>
    </source>
</evidence>
<dbReference type="Proteomes" id="UP000239477">
    <property type="component" value="Chromosome"/>
</dbReference>
<comment type="subcellular location">
    <subcellularLocation>
        <location evidence="9">Cytoplasm</location>
    </subcellularLocation>
</comment>
<evidence type="ECO:0000256" key="6">
    <source>
        <dbReference type="ARBA" id="ARBA00022763"/>
    </source>
</evidence>
<evidence type="ECO:0000313" key="14">
    <source>
        <dbReference type="Proteomes" id="UP000239477"/>
    </source>
</evidence>
<comment type="function">
    <text evidence="2 9 11">Excises uracil residues from the DNA which can arise as a result of misincorporation of dUMP residues by DNA polymerase or due to deamination of cytosine.</text>
</comment>
<evidence type="ECO:0000256" key="4">
    <source>
        <dbReference type="ARBA" id="ARBA00012030"/>
    </source>
</evidence>
<protein>
    <recommendedName>
        <fullName evidence="5 9">Uracil-DNA glycosylase</fullName>
        <shortName evidence="9">UDG</shortName>
        <ecNumber evidence="4 9">3.2.2.27</ecNumber>
    </recommendedName>
</protein>
<dbReference type="GO" id="GO:0005737">
    <property type="term" value="C:cytoplasm"/>
    <property type="evidence" value="ECO:0007669"/>
    <property type="project" value="UniProtKB-SubCell"/>
</dbReference>
<dbReference type="GO" id="GO:0004844">
    <property type="term" value="F:uracil DNA N-glycosylase activity"/>
    <property type="evidence" value="ECO:0007669"/>
    <property type="project" value="UniProtKB-UniRule"/>
</dbReference>
<proteinExistence type="inferred from homology"/>
<keyword evidence="14" id="KW-1185">Reference proteome</keyword>
<dbReference type="NCBIfam" id="NF003589">
    <property type="entry name" value="PRK05254.1-2"/>
    <property type="match status" value="1"/>
</dbReference>
<dbReference type="GO" id="GO:0097510">
    <property type="term" value="P:base-excision repair, AP site formation via deaminated base removal"/>
    <property type="evidence" value="ECO:0007669"/>
    <property type="project" value="TreeGrafter"/>
</dbReference>
<gene>
    <name evidence="9" type="primary">ung</name>
    <name evidence="13" type="ORF">CLM73_27520</name>
</gene>
<evidence type="ECO:0000313" key="13">
    <source>
        <dbReference type="EMBL" id="AVJ30553.1"/>
    </source>
</evidence>
<dbReference type="NCBIfam" id="NF003588">
    <property type="entry name" value="PRK05254.1-1"/>
    <property type="match status" value="1"/>
</dbReference>
<keyword evidence="9" id="KW-0963">Cytoplasm</keyword>
<dbReference type="HAMAP" id="MF_00148">
    <property type="entry name" value="UDG"/>
    <property type="match status" value="1"/>
</dbReference>
<dbReference type="PANTHER" id="PTHR11264">
    <property type="entry name" value="URACIL-DNA GLYCOSYLASE"/>
    <property type="match status" value="1"/>
</dbReference>
<evidence type="ECO:0000256" key="2">
    <source>
        <dbReference type="ARBA" id="ARBA00002631"/>
    </source>
</evidence>
<reference evidence="13 14" key="1">
    <citation type="submission" date="2017-09" db="EMBL/GenBank/DDBJ databases">
        <title>Genomic, metabolic, and phenotypic characteristics of bacterial isolates from the natural microbiome of the model nematode Caenorhabditis elegans.</title>
        <authorList>
            <person name="Zimmermann J."/>
            <person name="Obeng N."/>
            <person name="Yang W."/>
            <person name="Obeng O."/>
            <person name="Kissoyan K."/>
            <person name="Pees B."/>
            <person name="Dirksen P."/>
            <person name="Hoppner M."/>
            <person name="Franke A."/>
            <person name="Rosenstiel P."/>
            <person name="Leippe M."/>
            <person name="Dierking K."/>
            <person name="Kaleta C."/>
            <person name="Schulenburg H."/>
        </authorList>
    </citation>
    <scope>NUCLEOTIDE SEQUENCE [LARGE SCALE GENOMIC DNA]</scope>
    <source>
        <strain evidence="13 14">MYb73</strain>
    </source>
</reference>
<dbReference type="SMART" id="SM00986">
    <property type="entry name" value="UDG"/>
    <property type="match status" value="1"/>
</dbReference>
<dbReference type="InterPro" id="IPR005122">
    <property type="entry name" value="Uracil-DNA_glycosylase-like"/>
</dbReference>
<evidence type="ECO:0000256" key="3">
    <source>
        <dbReference type="ARBA" id="ARBA00008184"/>
    </source>
</evidence>
<evidence type="ECO:0000256" key="1">
    <source>
        <dbReference type="ARBA" id="ARBA00001400"/>
    </source>
</evidence>
<dbReference type="PANTHER" id="PTHR11264:SF0">
    <property type="entry name" value="URACIL-DNA GLYCOSYLASE"/>
    <property type="match status" value="1"/>
</dbReference>
<dbReference type="Gene3D" id="3.40.470.10">
    <property type="entry name" value="Uracil-DNA glycosylase-like domain"/>
    <property type="match status" value="1"/>
</dbReference>
<feature type="domain" description="Uracil-DNA glycosylase-like" evidence="12">
    <location>
        <begin position="64"/>
        <end position="229"/>
    </location>
</feature>
<evidence type="ECO:0000256" key="8">
    <source>
        <dbReference type="ARBA" id="ARBA00023204"/>
    </source>
</evidence>
<dbReference type="EC" id="3.2.2.27" evidence="4 9"/>
<dbReference type="NCBIfam" id="NF003591">
    <property type="entry name" value="PRK05254.1-4"/>
    <property type="match status" value="1"/>
</dbReference>
<name>A0A2S0IET5_9BURK</name>
<feature type="active site" description="Proton acceptor" evidence="9 10">
    <location>
        <position position="79"/>
    </location>
</feature>
<dbReference type="PROSITE" id="PS00130">
    <property type="entry name" value="U_DNA_GLYCOSYLASE"/>
    <property type="match status" value="1"/>
</dbReference>
<dbReference type="CDD" id="cd10027">
    <property type="entry name" value="UDG-F1-like"/>
    <property type="match status" value="1"/>
</dbReference>
<keyword evidence="7 9" id="KW-0378">Hydrolase</keyword>
<dbReference type="SMART" id="SM00987">
    <property type="entry name" value="UreE_C"/>
    <property type="match status" value="1"/>
</dbReference>
<evidence type="ECO:0000256" key="5">
    <source>
        <dbReference type="ARBA" id="ARBA00018429"/>
    </source>
</evidence>
<keyword evidence="8 9" id="KW-0234">DNA repair</keyword>
<evidence type="ECO:0000256" key="11">
    <source>
        <dbReference type="RuleBase" id="RU003780"/>
    </source>
</evidence>
<dbReference type="InterPro" id="IPR018085">
    <property type="entry name" value="Ura-DNA_Glyclase_AS"/>
</dbReference>
<dbReference type="InterPro" id="IPR036895">
    <property type="entry name" value="Uracil-DNA_glycosylase-like_sf"/>
</dbReference>
<organism evidence="13 14">
    <name type="scientific">Achromobacter spanius</name>
    <dbReference type="NCBI Taxonomy" id="217203"/>
    <lineage>
        <taxon>Bacteria</taxon>
        <taxon>Pseudomonadati</taxon>
        <taxon>Pseudomonadota</taxon>
        <taxon>Betaproteobacteria</taxon>
        <taxon>Burkholderiales</taxon>
        <taxon>Alcaligenaceae</taxon>
        <taxon>Achromobacter</taxon>
    </lineage>
</organism>